<dbReference type="InterPro" id="IPR048031">
    <property type="entry name" value="ScyD/ScyE-like"/>
</dbReference>
<protein>
    <submittedName>
        <fullName evidence="1">ScyD/ScyE family protein</fullName>
    </submittedName>
</protein>
<dbReference type="NCBIfam" id="NF033206">
    <property type="entry name" value="ScyE_fam"/>
    <property type="match status" value="1"/>
</dbReference>
<dbReference type="OrthoDB" id="928769at2"/>
<dbReference type="Proteomes" id="UP000232883">
    <property type="component" value="Chromosome"/>
</dbReference>
<dbReference type="PROSITE" id="PS51257">
    <property type="entry name" value="PROKAR_LIPOPROTEIN"/>
    <property type="match status" value="1"/>
</dbReference>
<dbReference type="KEGG" id="spir:CWM47_08770"/>
<reference evidence="1 2" key="1">
    <citation type="submission" date="2017-11" db="EMBL/GenBank/DDBJ databases">
        <title>Taxonomic description and genome sequences of Spirosoma HA7 sp. nov., isolated from pollen microhabitat of Corylus avellana.</title>
        <authorList>
            <person name="Ambika Manirajan B."/>
            <person name="Suarez C."/>
            <person name="Ratering S."/>
            <person name="Geissler-Plaum R."/>
            <person name="Cardinale M."/>
            <person name="Sylvia S."/>
        </authorList>
    </citation>
    <scope>NUCLEOTIDE SEQUENCE [LARGE SCALE GENOMIC DNA]</scope>
    <source>
        <strain evidence="1 2">HA7</strain>
    </source>
</reference>
<organism evidence="1 2">
    <name type="scientific">Spirosoma pollinicola</name>
    <dbReference type="NCBI Taxonomy" id="2057025"/>
    <lineage>
        <taxon>Bacteria</taxon>
        <taxon>Pseudomonadati</taxon>
        <taxon>Bacteroidota</taxon>
        <taxon>Cytophagia</taxon>
        <taxon>Cytophagales</taxon>
        <taxon>Cytophagaceae</taxon>
        <taxon>Spirosoma</taxon>
    </lineage>
</organism>
<name>A0A2K8ZBG4_9BACT</name>
<keyword evidence="2" id="KW-1185">Reference proteome</keyword>
<evidence type="ECO:0000313" key="1">
    <source>
        <dbReference type="EMBL" id="AUD07226.1"/>
    </source>
</evidence>
<dbReference type="Gene3D" id="2.120.10.30">
    <property type="entry name" value="TolB, C-terminal domain"/>
    <property type="match status" value="1"/>
</dbReference>
<proteinExistence type="predicted"/>
<accession>A0A2K8ZBG4</accession>
<sequence length="336" mass="35496">MNYKLPLLCSLLTGALVISCQDHRIPAPETVKVSTFATGLASPIGLETDASGRVWVTEAGTGKNDGKVSVITPDGKVYPVITGFDSEVFQGSELDGLNHLLFADGLLYVLGSKSRLYSVNIASFKPGDTPLSATSLPVEDVSKFIIDFPFPADQDTGESHLYNMTVGPNGDLFFSDAAANAIIRRTKAGVWSVFANIPRLKNPTPVGPPFIDSVPTGIVFDGKNLLVTTLVGFPFPKGASIVYQVDQSAAISVFKQGFTSLVDLNLDTDLGLLLIQHGVFGQQGFGAKTGQVIQVTASGSSVLVDGLNLPTDLRQIDAHTAYVSSLGDGSVLKVTY</sequence>
<dbReference type="AlphaFoldDB" id="A0A2K8ZBG4"/>
<dbReference type="RefSeq" id="WP_100993794.1">
    <property type="nucleotide sequence ID" value="NZ_CP025096.1"/>
</dbReference>
<dbReference type="SUPFAM" id="SSF101898">
    <property type="entry name" value="NHL repeat"/>
    <property type="match status" value="1"/>
</dbReference>
<gene>
    <name evidence="1" type="ORF">CWM47_08770</name>
</gene>
<dbReference type="EMBL" id="CP025096">
    <property type="protein sequence ID" value="AUD07226.1"/>
    <property type="molecule type" value="Genomic_DNA"/>
</dbReference>
<evidence type="ECO:0000313" key="2">
    <source>
        <dbReference type="Proteomes" id="UP000232883"/>
    </source>
</evidence>
<dbReference type="InterPro" id="IPR011042">
    <property type="entry name" value="6-blade_b-propeller_TolB-like"/>
</dbReference>